<accession>A0A5R9G7Z9</accession>
<reference evidence="2 3" key="1">
    <citation type="submission" date="2019-05" db="EMBL/GenBank/DDBJ databases">
        <authorList>
            <person name="Narsing Rao M.P."/>
            <person name="Li W.J."/>
        </authorList>
    </citation>
    <scope>NUCLEOTIDE SEQUENCE [LARGE SCALE GENOMIC DNA]</scope>
    <source>
        <strain evidence="2 3">SYSU_K30003</strain>
    </source>
</reference>
<organism evidence="2 3">
    <name type="scientific">Paenibacillus antri</name>
    <dbReference type="NCBI Taxonomy" id="2582848"/>
    <lineage>
        <taxon>Bacteria</taxon>
        <taxon>Bacillati</taxon>
        <taxon>Bacillota</taxon>
        <taxon>Bacilli</taxon>
        <taxon>Bacillales</taxon>
        <taxon>Paenibacillaceae</taxon>
        <taxon>Paenibacillus</taxon>
    </lineage>
</organism>
<name>A0A5R9G7Z9_9BACL</name>
<dbReference type="Pfam" id="PF09557">
    <property type="entry name" value="DUF2382"/>
    <property type="match status" value="1"/>
</dbReference>
<dbReference type="AlphaFoldDB" id="A0A5R9G7Z9"/>
<comment type="caution">
    <text evidence="2">The sequence shown here is derived from an EMBL/GenBank/DDBJ whole genome shotgun (WGS) entry which is preliminary data.</text>
</comment>
<dbReference type="RefSeq" id="WP_138197001.1">
    <property type="nucleotide sequence ID" value="NZ_VCIW01000020.1"/>
</dbReference>
<keyword evidence="3" id="KW-1185">Reference proteome</keyword>
<dbReference type="InterPro" id="IPR019060">
    <property type="entry name" value="DUF2382"/>
</dbReference>
<feature type="domain" description="DUF2382" evidence="1">
    <location>
        <begin position="16"/>
        <end position="120"/>
    </location>
</feature>
<evidence type="ECO:0000259" key="1">
    <source>
        <dbReference type="Pfam" id="PF09557"/>
    </source>
</evidence>
<dbReference type="PANTHER" id="PTHR38463">
    <property type="entry name" value="STRESS RESPONSE PROTEIN YSNF"/>
    <property type="match status" value="1"/>
</dbReference>
<protein>
    <submittedName>
        <fullName evidence="2">YsnF/AvaK domain-containing protein</fullName>
    </submittedName>
</protein>
<dbReference type="EMBL" id="VCIW01000020">
    <property type="protein sequence ID" value="TLS49558.1"/>
    <property type="molecule type" value="Genomic_DNA"/>
</dbReference>
<proteinExistence type="predicted"/>
<evidence type="ECO:0000313" key="3">
    <source>
        <dbReference type="Proteomes" id="UP000309676"/>
    </source>
</evidence>
<dbReference type="Proteomes" id="UP000309676">
    <property type="component" value="Unassembled WGS sequence"/>
</dbReference>
<dbReference type="NCBIfam" id="TIGR02271">
    <property type="entry name" value="YsnF/AvaK domain"/>
    <property type="match status" value="1"/>
</dbReference>
<gene>
    <name evidence="2" type="ORF">FE782_24515</name>
</gene>
<dbReference type="PANTHER" id="PTHR38463:SF1">
    <property type="entry name" value="STRESS RESPONSE PROTEIN YSNF"/>
    <property type="match status" value="1"/>
</dbReference>
<sequence>MSSEERNGGSLPRTWKLREEELSIEKTKVTVGEVIVRKEIVKEVKTVTVPVAREELVIEETRYNENGEKGDPRIKRIPIWEERIEIAKKPVIVSEVSIYKQVVSQTETISEPVKKEILRIEENGDPDLLRLFE</sequence>
<evidence type="ECO:0000313" key="2">
    <source>
        <dbReference type="EMBL" id="TLS49558.1"/>
    </source>
</evidence>
<dbReference type="InterPro" id="IPR052967">
    <property type="entry name" value="Stress_Response_Assoc"/>
</dbReference>